<feature type="compositionally biased region" description="Polar residues" evidence="1">
    <location>
        <begin position="19"/>
        <end position="34"/>
    </location>
</feature>
<dbReference type="EnsemblPlants" id="Kaladp0068s0151.1.v1.1">
    <property type="protein sequence ID" value="Kaladp0068s0151.1.v1.1"/>
    <property type="gene ID" value="Kaladp0068s0151.v1.1"/>
</dbReference>
<organism evidence="2 3">
    <name type="scientific">Kalanchoe fedtschenkoi</name>
    <name type="common">Lavender scallops</name>
    <name type="synonym">South American air plant</name>
    <dbReference type="NCBI Taxonomy" id="63787"/>
    <lineage>
        <taxon>Eukaryota</taxon>
        <taxon>Viridiplantae</taxon>
        <taxon>Streptophyta</taxon>
        <taxon>Embryophyta</taxon>
        <taxon>Tracheophyta</taxon>
        <taxon>Spermatophyta</taxon>
        <taxon>Magnoliopsida</taxon>
        <taxon>eudicotyledons</taxon>
        <taxon>Gunneridae</taxon>
        <taxon>Pentapetalae</taxon>
        <taxon>Saxifragales</taxon>
        <taxon>Crassulaceae</taxon>
        <taxon>Kalanchoe</taxon>
    </lineage>
</organism>
<evidence type="ECO:0000313" key="2">
    <source>
        <dbReference type="EnsemblPlants" id="Kaladp0068s0151.1.v1.1"/>
    </source>
</evidence>
<protein>
    <submittedName>
        <fullName evidence="2">Uncharacterized protein</fullName>
    </submittedName>
</protein>
<proteinExistence type="predicted"/>
<reference evidence="2" key="1">
    <citation type="submission" date="2021-01" db="UniProtKB">
        <authorList>
            <consortium name="EnsemblPlants"/>
        </authorList>
    </citation>
    <scope>IDENTIFICATION</scope>
</reference>
<dbReference type="Gramene" id="Kaladp0068s0151.1.v1.1">
    <property type="protein sequence ID" value="Kaladp0068s0151.1.v1.1"/>
    <property type="gene ID" value="Kaladp0068s0151.v1.1"/>
</dbReference>
<keyword evidence="3" id="KW-1185">Reference proteome</keyword>
<accession>A0A7N0UJ26</accession>
<dbReference type="Proteomes" id="UP000594263">
    <property type="component" value="Unplaced"/>
</dbReference>
<dbReference type="AlphaFoldDB" id="A0A7N0UJ26"/>
<feature type="region of interest" description="Disordered" evidence="1">
    <location>
        <begin position="1"/>
        <end position="34"/>
    </location>
</feature>
<evidence type="ECO:0000313" key="3">
    <source>
        <dbReference type="Proteomes" id="UP000594263"/>
    </source>
</evidence>
<sequence length="90" mass="9620">MCLSAAAIPSADHVPEVETSLTDSSLDAGTNSTEEYDNYSVNLKQLYDYLDTIENIASPGCSAEVLNVALESMSQIVISLSLVVPRHTSI</sequence>
<evidence type="ECO:0000256" key="1">
    <source>
        <dbReference type="SAM" id="MobiDB-lite"/>
    </source>
</evidence>
<name>A0A7N0UJ26_KALFE</name>